<accession>A0A0E9S756</accession>
<evidence type="ECO:0000313" key="1">
    <source>
        <dbReference type="EMBL" id="JAH36353.1"/>
    </source>
</evidence>
<dbReference type="AlphaFoldDB" id="A0A0E9S756"/>
<protein>
    <submittedName>
        <fullName evidence="1">Uncharacterized protein</fullName>
    </submittedName>
</protein>
<organism evidence="1">
    <name type="scientific">Anguilla anguilla</name>
    <name type="common">European freshwater eel</name>
    <name type="synonym">Muraena anguilla</name>
    <dbReference type="NCBI Taxonomy" id="7936"/>
    <lineage>
        <taxon>Eukaryota</taxon>
        <taxon>Metazoa</taxon>
        <taxon>Chordata</taxon>
        <taxon>Craniata</taxon>
        <taxon>Vertebrata</taxon>
        <taxon>Euteleostomi</taxon>
        <taxon>Actinopterygii</taxon>
        <taxon>Neopterygii</taxon>
        <taxon>Teleostei</taxon>
        <taxon>Anguilliformes</taxon>
        <taxon>Anguillidae</taxon>
        <taxon>Anguilla</taxon>
    </lineage>
</organism>
<dbReference type="EMBL" id="GBXM01072224">
    <property type="protein sequence ID" value="JAH36353.1"/>
    <property type="molecule type" value="Transcribed_RNA"/>
</dbReference>
<proteinExistence type="predicted"/>
<name>A0A0E9S756_ANGAN</name>
<sequence>MICGNFFMVRNWEVGRFLSSVKLLTSLLINLTVWSDG</sequence>
<reference evidence="1" key="2">
    <citation type="journal article" date="2015" name="Fish Shellfish Immunol.">
        <title>Early steps in the European eel (Anguilla anguilla)-Vibrio vulnificus interaction in the gills: Role of the RtxA13 toxin.</title>
        <authorList>
            <person name="Callol A."/>
            <person name="Pajuelo D."/>
            <person name="Ebbesson L."/>
            <person name="Teles M."/>
            <person name="MacKenzie S."/>
            <person name="Amaro C."/>
        </authorList>
    </citation>
    <scope>NUCLEOTIDE SEQUENCE</scope>
</reference>
<reference evidence="1" key="1">
    <citation type="submission" date="2014-11" db="EMBL/GenBank/DDBJ databases">
        <authorList>
            <person name="Amaro Gonzalez C."/>
        </authorList>
    </citation>
    <scope>NUCLEOTIDE SEQUENCE</scope>
</reference>